<protein>
    <submittedName>
        <fullName evidence="1">LBP_cg2779 family protein</fullName>
    </submittedName>
</protein>
<name>A0ABW1R9A2_9LACO</name>
<dbReference type="Proteomes" id="UP001596289">
    <property type="component" value="Unassembled WGS sequence"/>
</dbReference>
<proteinExistence type="predicted"/>
<dbReference type="NCBIfam" id="NF040507">
    <property type="entry name" value="LBP_cg2779_fam"/>
    <property type="match status" value="1"/>
</dbReference>
<gene>
    <name evidence="1" type="ORF">ACFQGP_00490</name>
</gene>
<evidence type="ECO:0000313" key="1">
    <source>
        <dbReference type="EMBL" id="MFC6169066.1"/>
    </source>
</evidence>
<dbReference type="EMBL" id="JBHSSL010000004">
    <property type="protein sequence ID" value="MFC6169066.1"/>
    <property type="molecule type" value="Genomic_DNA"/>
</dbReference>
<organism evidence="1 2">
    <name type="scientific">Loigolactobacillus jiayinensis</name>
    <dbReference type="NCBI Taxonomy" id="2486016"/>
    <lineage>
        <taxon>Bacteria</taxon>
        <taxon>Bacillati</taxon>
        <taxon>Bacillota</taxon>
        <taxon>Bacilli</taxon>
        <taxon>Lactobacillales</taxon>
        <taxon>Lactobacillaceae</taxon>
        <taxon>Loigolactobacillus</taxon>
    </lineage>
</organism>
<sequence length="64" mass="7352">MSESKELSALAEQIIQYQKRHDQTDNELAFSSHVSVEHIHAIKAMEMTPPADDVKRIQEYIQGK</sequence>
<dbReference type="RefSeq" id="WP_125552995.1">
    <property type="nucleotide sequence ID" value="NZ_JBHSSL010000004.1"/>
</dbReference>
<keyword evidence="2" id="KW-1185">Reference proteome</keyword>
<comment type="caution">
    <text evidence="1">The sequence shown here is derived from an EMBL/GenBank/DDBJ whole genome shotgun (WGS) entry which is preliminary data.</text>
</comment>
<evidence type="ECO:0000313" key="2">
    <source>
        <dbReference type="Proteomes" id="UP001596289"/>
    </source>
</evidence>
<accession>A0ABW1R9A2</accession>
<dbReference type="InterPro" id="IPR059218">
    <property type="entry name" value="LBP_cg2779-like"/>
</dbReference>
<reference evidence="2" key="1">
    <citation type="journal article" date="2019" name="Int. J. Syst. Evol. Microbiol.">
        <title>The Global Catalogue of Microorganisms (GCM) 10K type strain sequencing project: providing services to taxonomists for standard genome sequencing and annotation.</title>
        <authorList>
            <consortium name="The Broad Institute Genomics Platform"/>
            <consortium name="The Broad Institute Genome Sequencing Center for Infectious Disease"/>
            <person name="Wu L."/>
            <person name="Ma J."/>
        </authorList>
    </citation>
    <scope>NUCLEOTIDE SEQUENCE [LARGE SCALE GENOMIC DNA]</scope>
    <source>
        <strain evidence="2">CCM 8904</strain>
    </source>
</reference>